<keyword evidence="2" id="KW-1185">Reference proteome</keyword>
<dbReference type="Gene3D" id="3.40.30.10">
    <property type="entry name" value="Glutaredoxin"/>
    <property type="match status" value="1"/>
</dbReference>
<dbReference type="RefSeq" id="WP_086434417.1">
    <property type="nucleotide sequence ID" value="NZ_FXWH01000001.1"/>
</dbReference>
<reference evidence="2" key="1">
    <citation type="submission" date="2017-04" db="EMBL/GenBank/DDBJ databases">
        <authorList>
            <person name="Varghese N."/>
            <person name="Submissions S."/>
        </authorList>
    </citation>
    <scope>NUCLEOTIDE SEQUENCE [LARGE SCALE GENOMIC DNA]</scope>
</reference>
<name>A0A1Y6ESH1_9GAMM</name>
<dbReference type="InterPro" id="IPR036249">
    <property type="entry name" value="Thioredoxin-like_sf"/>
</dbReference>
<evidence type="ECO:0000313" key="2">
    <source>
        <dbReference type="Proteomes" id="UP000194450"/>
    </source>
</evidence>
<dbReference type="InterPro" id="IPR008554">
    <property type="entry name" value="Glutaredoxin-like"/>
</dbReference>
<dbReference type="AlphaFoldDB" id="A0A1Y6ESH1"/>
<proteinExistence type="predicted"/>
<dbReference type="OrthoDB" id="8537427at2"/>
<dbReference type="Proteomes" id="UP000194450">
    <property type="component" value="Unassembled WGS sequence"/>
</dbReference>
<organism evidence="1 2">
    <name type="scientific">Pseudidiomarina planktonica</name>
    <dbReference type="NCBI Taxonomy" id="1323738"/>
    <lineage>
        <taxon>Bacteria</taxon>
        <taxon>Pseudomonadati</taxon>
        <taxon>Pseudomonadota</taxon>
        <taxon>Gammaproteobacteria</taxon>
        <taxon>Alteromonadales</taxon>
        <taxon>Idiomarinaceae</taxon>
        <taxon>Pseudidiomarina</taxon>
    </lineage>
</organism>
<evidence type="ECO:0000313" key="1">
    <source>
        <dbReference type="EMBL" id="SMQ65678.1"/>
    </source>
</evidence>
<dbReference type="EMBL" id="FXWH01000001">
    <property type="protein sequence ID" value="SMQ65678.1"/>
    <property type="molecule type" value="Genomic_DNA"/>
</dbReference>
<gene>
    <name evidence="1" type="ORF">SAMN06297229_1328</name>
</gene>
<accession>A0A1Y6ESH1</accession>
<protein>
    <submittedName>
        <fullName evidence="1">Glutaredoxin-like domain</fullName>
    </submittedName>
</protein>
<dbReference type="Pfam" id="PF05768">
    <property type="entry name" value="Glrx-like"/>
    <property type="match status" value="1"/>
</dbReference>
<dbReference type="SUPFAM" id="SSF52833">
    <property type="entry name" value="Thioredoxin-like"/>
    <property type="match status" value="1"/>
</dbReference>
<sequence length="88" mass="10020">MTDFYLLTKPDCTLCMEALKLIHETDLDEPIELHMVDISTQPELLDEYAWLVPVLVRAADDAELRWPFGDQLLPFLVSETITPTASSQ</sequence>